<protein>
    <submittedName>
        <fullName evidence="10">Nanos homolog 2</fullName>
    </submittedName>
</protein>
<dbReference type="GO" id="GO:0005737">
    <property type="term" value="C:cytoplasm"/>
    <property type="evidence" value="ECO:0007669"/>
    <property type="project" value="UniProtKB-SubCell"/>
</dbReference>
<dbReference type="Gene3D" id="4.10.60.30">
    <property type="entry name" value="Nanos, RNA-binding domain"/>
    <property type="match status" value="1"/>
</dbReference>
<dbReference type="Pfam" id="PF05741">
    <property type="entry name" value="zf-nanos"/>
    <property type="match status" value="1"/>
</dbReference>
<evidence type="ECO:0000259" key="9">
    <source>
        <dbReference type="PROSITE" id="PS51522"/>
    </source>
</evidence>
<evidence type="ECO:0000256" key="4">
    <source>
        <dbReference type="ARBA" id="ARBA00022771"/>
    </source>
</evidence>
<comment type="subcellular location">
    <subcellularLocation>
        <location evidence="1">Cytoplasm</location>
    </subcellularLocation>
</comment>
<evidence type="ECO:0000256" key="2">
    <source>
        <dbReference type="ARBA" id="ARBA00022490"/>
    </source>
</evidence>
<dbReference type="GO" id="GO:0006417">
    <property type="term" value="P:regulation of translation"/>
    <property type="evidence" value="ECO:0007669"/>
    <property type="project" value="UniProtKB-UniRule"/>
</dbReference>
<dbReference type="GO" id="GO:0003723">
    <property type="term" value="F:RNA binding"/>
    <property type="evidence" value="ECO:0007669"/>
    <property type="project" value="UniProtKB-UniRule"/>
</dbReference>
<keyword evidence="4 8" id="KW-0863">Zinc-finger</keyword>
<evidence type="ECO:0000313" key="11">
    <source>
        <dbReference type="EMBL" id="CDW47763.1"/>
    </source>
</evidence>
<evidence type="ECO:0000256" key="6">
    <source>
        <dbReference type="ARBA" id="ARBA00022845"/>
    </source>
</evidence>
<evidence type="ECO:0000256" key="7">
    <source>
        <dbReference type="ARBA" id="ARBA00022884"/>
    </source>
</evidence>
<keyword evidence="6 8" id="KW-0810">Translation regulation</keyword>
<reference evidence="11" key="2">
    <citation type="submission" date="2014-05" db="EMBL/GenBank/DDBJ databases">
        <authorList>
            <person name="Chronopoulou M."/>
        </authorList>
    </citation>
    <scope>NUCLEOTIDE SEQUENCE</scope>
    <source>
        <tissue evidence="11">Whole organism</tissue>
    </source>
</reference>
<gene>
    <name evidence="10" type="primary">NANO2</name>
</gene>
<dbReference type="OrthoDB" id="6381388at2759"/>
<keyword evidence="3" id="KW-0479">Metal-binding</keyword>
<keyword evidence="2" id="KW-0963">Cytoplasm</keyword>
<comment type="similarity">
    <text evidence="8">Belongs to the nanos family.</text>
</comment>
<evidence type="ECO:0000313" key="10">
    <source>
        <dbReference type="EMBL" id="ADD38531.1"/>
    </source>
</evidence>
<dbReference type="InterPro" id="IPR038129">
    <property type="entry name" value="Nanos_sf"/>
</dbReference>
<evidence type="ECO:0000256" key="5">
    <source>
        <dbReference type="ARBA" id="ARBA00022833"/>
    </source>
</evidence>
<dbReference type="EMBL" id="BT121601">
    <property type="protein sequence ID" value="ADD38531.1"/>
    <property type="molecule type" value="mRNA"/>
</dbReference>
<dbReference type="InterPro" id="IPR024161">
    <property type="entry name" value="Znf_nanos-typ"/>
</dbReference>
<dbReference type="AlphaFoldDB" id="D3PIZ5"/>
<dbReference type="PANTHER" id="PTHR12887">
    <property type="entry name" value="NANOS PROTEIN"/>
    <property type="match status" value="1"/>
</dbReference>
<keyword evidence="5" id="KW-0862">Zinc</keyword>
<evidence type="ECO:0000256" key="3">
    <source>
        <dbReference type="ARBA" id="ARBA00022723"/>
    </source>
</evidence>
<keyword evidence="7 8" id="KW-0694">RNA-binding</keyword>
<organism evidence="10">
    <name type="scientific">Lepeophtheirus salmonis</name>
    <name type="common">Salmon louse</name>
    <name type="synonym">Caligus salmonis</name>
    <dbReference type="NCBI Taxonomy" id="72036"/>
    <lineage>
        <taxon>Eukaryota</taxon>
        <taxon>Metazoa</taxon>
        <taxon>Ecdysozoa</taxon>
        <taxon>Arthropoda</taxon>
        <taxon>Crustacea</taxon>
        <taxon>Multicrustacea</taxon>
        <taxon>Hexanauplia</taxon>
        <taxon>Copepoda</taxon>
        <taxon>Siphonostomatoida</taxon>
        <taxon>Caligidae</taxon>
        <taxon>Lepeophtheirus</taxon>
    </lineage>
</organism>
<proteinExistence type="evidence at transcript level"/>
<dbReference type="GO" id="GO:0008270">
    <property type="term" value="F:zinc ion binding"/>
    <property type="evidence" value="ECO:0007669"/>
    <property type="project" value="UniProtKB-KW"/>
</dbReference>
<reference evidence="10" key="1">
    <citation type="submission" date="2010-03" db="EMBL/GenBank/DDBJ databases">
        <title>Atlantic Lepeophtheirus salmonis ESTs and full-length cDNAs.</title>
        <authorList>
            <person name="Yasuike M."/>
            <person name="von Schalburg K."/>
            <person name="Cooper G."/>
            <person name="Leong J."/>
            <person name="Nilsen F."/>
            <person name="Jones S.R.M."/>
            <person name="Koop B.F."/>
        </authorList>
    </citation>
    <scope>NUCLEOTIDE SEQUENCE</scope>
    <source>
        <strain evidence="10">Atlantic form</strain>
        <tissue evidence="10">Mixed tissue</tissue>
    </source>
</reference>
<evidence type="ECO:0000256" key="1">
    <source>
        <dbReference type="ARBA" id="ARBA00004496"/>
    </source>
</evidence>
<name>D3PIZ5_LEPSM</name>
<feature type="domain" description="Nanos-type" evidence="9">
    <location>
        <begin position="107"/>
        <end position="162"/>
    </location>
</feature>
<evidence type="ECO:0000256" key="8">
    <source>
        <dbReference type="PROSITE-ProRule" id="PRU00855"/>
    </source>
</evidence>
<dbReference type="EMBL" id="HACA01030402">
    <property type="protein sequence ID" value="CDW47763.1"/>
    <property type="molecule type" value="Transcribed_RNA"/>
</dbReference>
<sequence>MNQNNFCGKNPCATYSKKSTSWGQSFGTSMMQPPPFHSTLLKDSSFKSCCTIGGGSCAPISPRIPMNRSCGKSPITNTCSSNALFQSKTSPYTISSTSSSTLKFSRECNFCRNNGESQEHYRSHALRNQTTGTLVCPILRSYRCDTCGATGDNAHTRNYCPMRDSRRRALPMELKCTMRQSNGNYRKC</sequence>
<dbReference type="PROSITE" id="PS51522">
    <property type="entry name" value="ZF_NANOS"/>
    <property type="match status" value="1"/>
</dbReference>
<accession>D3PIZ5</accession>
<dbReference type="InterPro" id="IPR008705">
    <property type="entry name" value="Nanos/Xcar2"/>
</dbReference>